<gene>
    <name evidence="1" type="ORF">TIFTF001_051884</name>
    <name evidence="2" type="ORF">TIFTF001_051885</name>
</gene>
<protein>
    <submittedName>
        <fullName evidence="2">Uncharacterized protein</fullName>
    </submittedName>
</protein>
<dbReference type="EMBL" id="BTGU01010181">
    <property type="protein sequence ID" value="GMN71810.1"/>
    <property type="molecule type" value="Genomic_DNA"/>
</dbReference>
<evidence type="ECO:0000313" key="1">
    <source>
        <dbReference type="EMBL" id="GMN71810.1"/>
    </source>
</evidence>
<evidence type="ECO:0000313" key="2">
    <source>
        <dbReference type="EMBL" id="GMN71817.1"/>
    </source>
</evidence>
<reference evidence="2" key="1">
    <citation type="submission" date="2023-07" db="EMBL/GenBank/DDBJ databases">
        <title>draft genome sequence of fig (Ficus carica).</title>
        <authorList>
            <person name="Takahashi T."/>
            <person name="Nishimura K."/>
        </authorList>
    </citation>
    <scope>NUCLEOTIDE SEQUENCE</scope>
</reference>
<keyword evidence="3" id="KW-1185">Reference proteome</keyword>
<name>A0AA88EBT0_FICCA</name>
<proteinExistence type="predicted"/>
<sequence length="42" mass="4285">MKLRSRSLMGLFVAGEIEIRMSCEGSLSGVGDSVACVAPLGG</sequence>
<accession>A0AA88EBT0</accession>
<dbReference type="EMBL" id="BTGU01010183">
    <property type="protein sequence ID" value="GMN71817.1"/>
    <property type="molecule type" value="Genomic_DNA"/>
</dbReference>
<evidence type="ECO:0000313" key="3">
    <source>
        <dbReference type="Proteomes" id="UP001187192"/>
    </source>
</evidence>
<dbReference type="AlphaFoldDB" id="A0AA88EBT0"/>
<dbReference type="Proteomes" id="UP001187192">
    <property type="component" value="Unassembled WGS sequence"/>
</dbReference>
<comment type="caution">
    <text evidence="2">The sequence shown here is derived from an EMBL/GenBank/DDBJ whole genome shotgun (WGS) entry which is preliminary data.</text>
</comment>
<organism evidence="2 3">
    <name type="scientific">Ficus carica</name>
    <name type="common">Common fig</name>
    <dbReference type="NCBI Taxonomy" id="3494"/>
    <lineage>
        <taxon>Eukaryota</taxon>
        <taxon>Viridiplantae</taxon>
        <taxon>Streptophyta</taxon>
        <taxon>Embryophyta</taxon>
        <taxon>Tracheophyta</taxon>
        <taxon>Spermatophyta</taxon>
        <taxon>Magnoliopsida</taxon>
        <taxon>eudicotyledons</taxon>
        <taxon>Gunneridae</taxon>
        <taxon>Pentapetalae</taxon>
        <taxon>rosids</taxon>
        <taxon>fabids</taxon>
        <taxon>Rosales</taxon>
        <taxon>Moraceae</taxon>
        <taxon>Ficeae</taxon>
        <taxon>Ficus</taxon>
    </lineage>
</organism>